<comment type="caution">
    <text evidence="4">The sequence shown here is derived from an EMBL/GenBank/DDBJ whole genome shotgun (WGS) entry which is preliminary data.</text>
</comment>
<accession>A0A4R6VK06</accession>
<dbReference type="SUPFAM" id="SSF51735">
    <property type="entry name" value="NAD(P)-binding Rossmann-fold domains"/>
    <property type="match status" value="1"/>
</dbReference>
<dbReference type="PRINTS" id="PR00080">
    <property type="entry name" value="SDRFAMILY"/>
</dbReference>
<evidence type="ECO:0000313" key="4">
    <source>
        <dbReference type="EMBL" id="TDQ62052.1"/>
    </source>
</evidence>
<feature type="domain" description="Ketoreductase" evidence="3">
    <location>
        <begin position="8"/>
        <end position="183"/>
    </location>
</feature>
<dbReference type="FunFam" id="3.40.50.720:FF:000084">
    <property type="entry name" value="Short-chain dehydrogenase reductase"/>
    <property type="match status" value="1"/>
</dbReference>
<organism evidence="4 5">
    <name type="scientific">Maritalea mobilis</name>
    <dbReference type="NCBI Taxonomy" id="483324"/>
    <lineage>
        <taxon>Bacteria</taxon>
        <taxon>Pseudomonadati</taxon>
        <taxon>Pseudomonadota</taxon>
        <taxon>Alphaproteobacteria</taxon>
        <taxon>Hyphomicrobiales</taxon>
        <taxon>Devosiaceae</taxon>
        <taxon>Maritalea</taxon>
    </lineage>
</organism>
<dbReference type="PROSITE" id="PS00061">
    <property type="entry name" value="ADH_SHORT"/>
    <property type="match status" value="1"/>
</dbReference>
<dbReference type="OrthoDB" id="9780084at2"/>
<evidence type="ECO:0000313" key="5">
    <source>
        <dbReference type="Proteomes" id="UP000295391"/>
    </source>
</evidence>
<evidence type="ECO:0000259" key="3">
    <source>
        <dbReference type="SMART" id="SM00822"/>
    </source>
</evidence>
<proteinExistence type="inferred from homology"/>
<comment type="similarity">
    <text evidence="1">Belongs to the short-chain dehydrogenases/reductases (SDR) family.</text>
</comment>
<dbReference type="PANTHER" id="PTHR43639:SF1">
    <property type="entry name" value="SHORT-CHAIN DEHYDROGENASE_REDUCTASE FAMILY PROTEIN"/>
    <property type="match status" value="1"/>
</dbReference>
<dbReference type="PANTHER" id="PTHR43639">
    <property type="entry name" value="OXIDOREDUCTASE, SHORT-CHAIN DEHYDROGENASE/REDUCTASE FAMILY (AFU_ORTHOLOGUE AFUA_5G02870)"/>
    <property type="match status" value="1"/>
</dbReference>
<keyword evidence="5" id="KW-1185">Reference proteome</keyword>
<evidence type="ECO:0000256" key="2">
    <source>
        <dbReference type="ARBA" id="ARBA00023002"/>
    </source>
</evidence>
<dbReference type="GO" id="GO:0016491">
    <property type="term" value="F:oxidoreductase activity"/>
    <property type="evidence" value="ECO:0007669"/>
    <property type="project" value="UniProtKB-KW"/>
</dbReference>
<dbReference type="Pfam" id="PF13561">
    <property type="entry name" value="adh_short_C2"/>
    <property type="match status" value="1"/>
</dbReference>
<keyword evidence="2" id="KW-0560">Oxidoreductase</keyword>
<reference evidence="4 5" key="1">
    <citation type="submission" date="2019-03" db="EMBL/GenBank/DDBJ databases">
        <title>Genomic Encyclopedia of Type Strains, Phase III (KMG-III): the genomes of soil and plant-associated and newly described type strains.</title>
        <authorList>
            <person name="Whitman W."/>
        </authorList>
    </citation>
    <scope>NUCLEOTIDE SEQUENCE [LARGE SCALE GENOMIC DNA]</scope>
    <source>
        <strain evidence="4 5">CGMCC 1.7002</strain>
    </source>
</reference>
<dbReference type="RefSeq" id="WP_133573723.1">
    <property type="nucleotide sequence ID" value="NZ_SNYR01000003.1"/>
</dbReference>
<gene>
    <name evidence="4" type="ORF">ATL17_3156</name>
</gene>
<evidence type="ECO:0000256" key="1">
    <source>
        <dbReference type="ARBA" id="ARBA00006484"/>
    </source>
</evidence>
<dbReference type="InterPro" id="IPR002347">
    <property type="entry name" value="SDR_fam"/>
</dbReference>
<protein>
    <submittedName>
        <fullName evidence="4">3-oxoacyl-[acyl-carrier protein] reductase</fullName>
    </submittedName>
</protein>
<dbReference type="InterPro" id="IPR057326">
    <property type="entry name" value="KR_dom"/>
</dbReference>
<dbReference type="InterPro" id="IPR036291">
    <property type="entry name" value="NAD(P)-bd_dom_sf"/>
</dbReference>
<dbReference type="CDD" id="cd05233">
    <property type="entry name" value="SDR_c"/>
    <property type="match status" value="1"/>
</dbReference>
<dbReference type="InterPro" id="IPR020904">
    <property type="entry name" value="Sc_DH/Rdtase_CS"/>
</dbReference>
<dbReference type="Proteomes" id="UP000295391">
    <property type="component" value="Unassembled WGS sequence"/>
</dbReference>
<dbReference type="AlphaFoldDB" id="A0A4R6VK06"/>
<dbReference type="SMART" id="SM00822">
    <property type="entry name" value="PKS_KR"/>
    <property type="match status" value="1"/>
</dbReference>
<dbReference type="EMBL" id="SNYR01000003">
    <property type="protein sequence ID" value="TDQ62052.1"/>
    <property type="molecule type" value="Genomic_DNA"/>
</dbReference>
<name>A0A4R6VK06_9HYPH</name>
<dbReference type="PRINTS" id="PR00081">
    <property type="entry name" value="GDHRDH"/>
</dbReference>
<sequence length="263" mass="27620">MPFSLKDKVALITGAGRGIGAAITTRFAEAGAQVILANRTLDYAEELAVTLTAAGHKALALPLDDLSRDGLHHLVGKAAAAANGQLDIVVHNAGGCPWGDVEELDEDQLELVLDLNLKSCFWLTQAALPFLRKSNAGRFLVTSSISSRRAFGGGTHYSAAKAGVNAFIRGAGFELARENITVNGVEPGFIAKPGRGRMGQPDAMAELSRHIPMGALGEADDIAHAMLFLASEEAKYITGQTIIVDGGASLPETGYAVEDRWGL</sequence>
<dbReference type="Gene3D" id="3.40.50.720">
    <property type="entry name" value="NAD(P)-binding Rossmann-like Domain"/>
    <property type="match status" value="1"/>
</dbReference>